<dbReference type="Proteomes" id="UP000887579">
    <property type="component" value="Unplaced"/>
</dbReference>
<reference evidence="2" key="1">
    <citation type="submission" date="2022-11" db="UniProtKB">
        <authorList>
            <consortium name="WormBaseParasite"/>
        </authorList>
    </citation>
    <scope>IDENTIFICATION</scope>
</reference>
<protein>
    <submittedName>
        <fullName evidence="2">Uncharacterized protein</fullName>
    </submittedName>
</protein>
<name>A0AC34FKB7_9BILA</name>
<sequence length="220" mass="25241">MKVGRHFIILSSILLLLFLTTSFAEPEYRCKRFKNRRDIQKFRDLIDLQQEVDPRPTDEKIITCKDACATYYCLMDDEIIFGGACYSDFKKICTNSTEATIVDIEKMIIAEKRTRVEEIKMEPGNFLFTCKSKTSDCSTDFLGSRLATKEVMDFFEYVFFKTPLPRNDGLTGDNSTNTAAPSNNEKPTTAKPGNEGLMNQINGFKLFEMILLGFIFAQFW</sequence>
<accession>A0AC34FKB7</accession>
<proteinExistence type="predicted"/>
<organism evidence="1 2">
    <name type="scientific">Panagrolaimus sp. ES5</name>
    <dbReference type="NCBI Taxonomy" id="591445"/>
    <lineage>
        <taxon>Eukaryota</taxon>
        <taxon>Metazoa</taxon>
        <taxon>Ecdysozoa</taxon>
        <taxon>Nematoda</taxon>
        <taxon>Chromadorea</taxon>
        <taxon>Rhabditida</taxon>
        <taxon>Tylenchina</taxon>
        <taxon>Panagrolaimomorpha</taxon>
        <taxon>Panagrolaimoidea</taxon>
        <taxon>Panagrolaimidae</taxon>
        <taxon>Panagrolaimus</taxon>
    </lineage>
</organism>
<dbReference type="WBParaSite" id="ES5_v2.g17757.t1">
    <property type="protein sequence ID" value="ES5_v2.g17757.t1"/>
    <property type="gene ID" value="ES5_v2.g17757"/>
</dbReference>
<evidence type="ECO:0000313" key="1">
    <source>
        <dbReference type="Proteomes" id="UP000887579"/>
    </source>
</evidence>
<evidence type="ECO:0000313" key="2">
    <source>
        <dbReference type="WBParaSite" id="ES5_v2.g17757.t1"/>
    </source>
</evidence>